<evidence type="ECO:0000256" key="3">
    <source>
        <dbReference type="ARBA" id="ARBA00022741"/>
    </source>
</evidence>
<dbReference type="InterPro" id="IPR017871">
    <property type="entry name" value="ABC_transporter-like_CS"/>
</dbReference>
<evidence type="ECO:0000256" key="4">
    <source>
        <dbReference type="ARBA" id="ARBA00022840"/>
    </source>
</evidence>
<keyword evidence="4" id="KW-0067">ATP-binding</keyword>
<comment type="caution">
    <text evidence="6">The sequence shown here is derived from an EMBL/GenBank/DDBJ whole genome shotgun (WGS) entry which is preliminary data.</text>
</comment>
<accession>A0A0D6Q9W6</accession>
<dbReference type="Gene3D" id="3.40.50.300">
    <property type="entry name" value="P-loop containing nucleotide triphosphate hydrolases"/>
    <property type="match status" value="1"/>
</dbReference>
<reference evidence="6 7" key="1">
    <citation type="submission" date="2012-11" db="EMBL/GenBank/DDBJ databases">
        <title>Whole genome sequence of Gluconacetobacter xylinus NBRC 13693.</title>
        <authorList>
            <person name="Azuma Y."/>
            <person name="Higashiura N."/>
            <person name="Hirakawa H."/>
            <person name="Matsushita K."/>
        </authorList>
    </citation>
    <scope>NUCLEOTIDE SEQUENCE [LARGE SCALE GENOMIC DNA]</scope>
    <source>
        <strain evidence="6 7">NBRC 13693</strain>
    </source>
</reference>
<dbReference type="SUPFAM" id="SSF52540">
    <property type="entry name" value="P-loop containing nucleoside triphosphate hydrolases"/>
    <property type="match status" value="1"/>
</dbReference>
<dbReference type="InterPro" id="IPR003439">
    <property type="entry name" value="ABC_transporter-like_ATP-bd"/>
</dbReference>
<dbReference type="SMART" id="SM00382">
    <property type="entry name" value="AAA"/>
    <property type="match status" value="1"/>
</dbReference>
<dbReference type="Proteomes" id="UP000032683">
    <property type="component" value="Unassembled WGS sequence"/>
</dbReference>
<evidence type="ECO:0000256" key="2">
    <source>
        <dbReference type="ARBA" id="ARBA00022448"/>
    </source>
</evidence>
<dbReference type="InterPro" id="IPR003593">
    <property type="entry name" value="AAA+_ATPase"/>
</dbReference>
<organism evidence="6 7">
    <name type="scientific">Komagataeibacter xylinus NBRC 13693</name>
    <dbReference type="NCBI Taxonomy" id="1234668"/>
    <lineage>
        <taxon>Bacteria</taxon>
        <taxon>Pseudomonadati</taxon>
        <taxon>Pseudomonadota</taxon>
        <taxon>Alphaproteobacteria</taxon>
        <taxon>Acetobacterales</taxon>
        <taxon>Acetobacteraceae</taxon>
        <taxon>Komagataeibacter</taxon>
    </lineage>
</organism>
<dbReference type="PANTHER" id="PTHR42788">
    <property type="entry name" value="TAURINE IMPORT ATP-BINDING PROTEIN-RELATED"/>
    <property type="match status" value="1"/>
</dbReference>
<evidence type="ECO:0000259" key="5">
    <source>
        <dbReference type="PROSITE" id="PS50893"/>
    </source>
</evidence>
<name>A0A0D6Q9W6_KOMXY</name>
<proteinExistence type="inferred from homology"/>
<dbReference type="AlphaFoldDB" id="A0A0D6Q9W6"/>
<evidence type="ECO:0000256" key="1">
    <source>
        <dbReference type="ARBA" id="ARBA00005417"/>
    </source>
</evidence>
<dbReference type="InterPro" id="IPR050166">
    <property type="entry name" value="ABC_transporter_ATP-bind"/>
</dbReference>
<dbReference type="GO" id="GO:0005524">
    <property type="term" value="F:ATP binding"/>
    <property type="evidence" value="ECO:0007669"/>
    <property type="project" value="UniProtKB-KW"/>
</dbReference>
<dbReference type="Pfam" id="PF00005">
    <property type="entry name" value="ABC_tran"/>
    <property type="match status" value="1"/>
</dbReference>
<dbReference type="GO" id="GO:0016887">
    <property type="term" value="F:ATP hydrolysis activity"/>
    <property type="evidence" value="ECO:0007669"/>
    <property type="project" value="InterPro"/>
</dbReference>
<dbReference type="PANTHER" id="PTHR42788:SF19">
    <property type="entry name" value="ALIPHATIC SULFONATES IMPORT ATP-BINDING PROTEIN SSUB 2"/>
    <property type="match status" value="1"/>
</dbReference>
<protein>
    <submittedName>
        <fullName evidence="6">ABC transporter</fullName>
    </submittedName>
</protein>
<dbReference type="InterPro" id="IPR027417">
    <property type="entry name" value="P-loop_NTPase"/>
</dbReference>
<feature type="domain" description="ABC transporter" evidence="5">
    <location>
        <begin position="21"/>
        <end position="242"/>
    </location>
</feature>
<sequence length="258" mass="27981">MTDNDAPPRPSTHQPVDLPGLRISGLGLQYGTRAIFTDLDLTVQGGEFVVLLGTSGVGKSSLLKIVAGLTRASAGTVTATDGLPLAGRIAYMGQQDLLYPWLTVIENVMLGARLRGERQEPDRARHLLERVSLQDRAKALPSELSGGMRQRVAIARTLYESHPFVLMDEPFSALDTFTRAQVQDLTAELLQDHTVLLITHDPLEACRIGHRLVVLTGHPARLGPPIEVPGPTPRAPDDEALLHTQGHLMRILMEGHGA</sequence>
<dbReference type="PROSITE" id="PS50893">
    <property type="entry name" value="ABC_TRANSPORTER_2"/>
    <property type="match status" value="1"/>
</dbReference>
<dbReference type="EMBL" id="BANJ01000042">
    <property type="protein sequence ID" value="GAO00205.1"/>
    <property type="molecule type" value="Genomic_DNA"/>
</dbReference>
<comment type="similarity">
    <text evidence="1">Belongs to the ABC transporter superfamily.</text>
</comment>
<keyword evidence="3" id="KW-0547">Nucleotide-binding</keyword>
<dbReference type="RefSeq" id="WP_048856593.1">
    <property type="nucleotide sequence ID" value="NZ_BANJ01000042.1"/>
</dbReference>
<keyword evidence="2" id="KW-0813">Transport</keyword>
<gene>
    <name evidence="6" type="ORF">Gxy13693_042_039</name>
</gene>
<dbReference type="PROSITE" id="PS00211">
    <property type="entry name" value="ABC_TRANSPORTER_1"/>
    <property type="match status" value="1"/>
</dbReference>
<evidence type="ECO:0000313" key="6">
    <source>
        <dbReference type="EMBL" id="GAO00205.1"/>
    </source>
</evidence>
<evidence type="ECO:0000313" key="7">
    <source>
        <dbReference type="Proteomes" id="UP000032683"/>
    </source>
</evidence>